<evidence type="ECO:0000313" key="4">
    <source>
        <dbReference type="EMBL" id="ULP42156.1"/>
    </source>
</evidence>
<dbReference type="RefSeq" id="WP_090607541.1">
    <property type="nucleotide sequence ID" value="NZ_CP092423.2"/>
</dbReference>
<organism evidence="3 5">
    <name type="scientific">Mycobacterium lentiflavum</name>
    <dbReference type="NCBI Taxonomy" id="141349"/>
    <lineage>
        <taxon>Bacteria</taxon>
        <taxon>Bacillati</taxon>
        <taxon>Actinomycetota</taxon>
        <taxon>Actinomycetes</taxon>
        <taxon>Mycobacteriales</taxon>
        <taxon>Mycobacteriaceae</taxon>
        <taxon>Mycobacterium</taxon>
        <taxon>Mycobacterium simiae complex</taxon>
    </lineage>
</organism>
<dbReference type="OrthoDB" id="4736847at2"/>
<dbReference type="EMBL" id="CTEE01000001">
    <property type="protein sequence ID" value="CQD21992.1"/>
    <property type="molecule type" value="Genomic_DNA"/>
</dbReference>
<evidence type="ECO:0000313" key="3">
    <source>
        <dbReference type="EMBL" id="CQD21992.1"/>
    </source>
</evidence>
<evidence type="ECO:0000259" key="2">
    <source>
        <dbReference type="Pfam" id="PF05305"/>
    </source>
</evidence>
<protein>
    <submittedName>
        <fullName evidence="4">DUF732 domain-containing protein</fullName>
    </submittedName>
    <submittedName>
        <fullName evidence="3">LprJ</fullName>
    </submittedName>
</protein>
<dbReference type="EMBL" id="CP092423">
    <property type="protein sequence ID" value="ULP42156.1"/>
    <property type="molecule type" value="Genomic_DNA"/>
</dbReference>
<sequence>MKALPLLASVIAMVGLSAPAHADPADDAFLAALSNAGITYQSPDRAIKAGQKVCDLANSGTSQLDIVRDIKDLNPAFTMAKAARFAHAAASAYCPELLDAGGGGN</sequence>
<proteinExistence type="predicted"/>
<feature type="chain" id="PRO_5002419585" evidence="1">
    <location>
        <begin position="23"/>
        <end position="105"/>
    </location>
</feature>
<keyword evidence="6" id="KW-1185">Reference proteome</keyword>
<reference evidence="3 5" key="1">
    <citation type="submission" date="2015-03" db="EMBL/GenBank/DDBJ databases">
        <authorList>
            <person name="Urmite Genomes"/>
        </authorList>
    </citation>
    <scope>NUCLEOTIDE SEQUENCE [LARGE SCALE GENOMIC DNA]</scope>
    <source>
        <strain evidence="3 5">CSUR P1491</strain>
    </source>
</reference>
<keyword evidence="1" id="KW-0732">Signal</keyword>
<feature type="domain" description="DUF732" evidence="2">
    <location>
        <begin position="25"/>
        <end position="96"/>
    </location>
</feature>
<dbReference type="STRING" id="141349.BN1232_05449"/>
<dbReference type="Proteomes" id="UP000199251">
    <property type="component" value="Unassembled WGS sequence"/>
</dbReference>
<evidence type="ECO:0000313" key="6">
    <source>
        <dbReference type="Proteomes" id="UP001055171"/>
    </source>
</evidence>
<dbReference type="AlphaFoldDB" id="A0A0E4CQU1"/>
<feature type="signal peptide" evidence="1">
    <location>
        <begin position="1"/>
        <end position="22"/>
    </location>
</feature>
<evidence type="ECO:0000256" key="1">
    <source>
        <dbReference type="SAM" id="SignalP"/>
    </source>
</evidence>
<gene>
    <name evidence="3" type="ORF">BN1232_05449</name>
    <name evidence="4" type="ORF">MJO58_25700</name>
</gene>
<reference evidence="4" key="2">
    <citation type="submission" date="2022-08" db="EMBL/GenBank/DDBJ databases">
        <title>Complete genome sequence of 14 non-tuberculosis mycobacteria type-strains.</title>
        <authorList>
            <person name="Igarashi Y."/>
            <person name="Osugi A."/>
            <person name="Mitarai S."/>
        </authorList>
    </citation>
    <scope>NUCLEOTIDE SEQUENCE</scope>
    <source>
        <strain evidence="4">ATCC 51985</strain>
    </source>
</reference>
<dbReference type="Pfam" id="PF05305">
    <property type="entry name" value="DUF732"/>
    <property type="match status" value="1"/>
</dbReference>
<dbReference type="InterPro" id="IPR007969">
    <property type="entry name" value="DUF732"/>
</dbReference>
<name>A0A0E4CQU1_MYCLN</name>
<dbReference type="Proteomes" id="UP001055171">
    <property type="component" value="Chromosome"/>
</dbReference>
<evidence type="ECO:0000313" key="5">
    <source>
        <dbReference type="Proteomes" id="UP000199251"/>
    </source>
</evidence>
<accession>A0A0E4CQU1</accession>